<feature type="region of interest" description="Disordered" evidence="1">
    <location>
        <begin position="38"/>
        <end position="123"/>
    </location>
</feature>
<gene>
    <name evidence="2" type="ORF">MRATA1EN1_LOCUS14583</name>
</gene>
<feature type="compositionally biased region" description="Low complexity" evidence="1">
    <location>
        <begin position="83"/>
        <end position="98"/>
    </location>
</feature>
<name>A0ABN8YYB1_RANTA</name>
<organism evidence="2 3">
    <name type="scientific">Rangifer tarandus platyrhynchus</name>
    <name type="common">Svalbard reindeer</name>
    <dbReference type="NCBI Taxonomy" id="3082113"/>
    <lineage>
        <taxon>Eukaryota</taxon>
        <taxon>Metazoa</taxon>
        <taxon>Chordata</taxon>
        <taxon>Craniata</taxon>
        <taxon>Vertebrata</taxon>
        <taxon>Euteleostomi</taxon>
        <taxon>Mammalia</taxon>
        <taxon>Eutheria</taxon>
        <taxon>Laurasiatheria</taxon>
        <taxon>Artiodactyla</taxon>
        <taxon>Ruminantia</taxon>
        <taxon>Pecora</taxon>
        <taxon>Cervidae</taxon>
        <taxon>Odocoileinae</taxon>
        <taxon>Rangifer</taxon>
    </lineage>
</organism>
<evidence type="ECO:0000313" key="3">
    <source>
        <dbReference type="Proteomes" id="UP001176941"/>
    </source>
</evidence>
<accession>A0ABN8YYB1</accession>
<proteinExistence type="predicted"/>
<keyword evidence="3" id="KW-1185">Reference proteome</keyword>
<evidence type="ECO:0000256" key="1">
    <source>
        <dbReference type="SAM" id="MobiDB-lite"/>
    </source>
</evidence>
<dbReference type="EMBL" id="OX459960">
    <property type="protein sequence ID" value="CAI9165621.1"/>
    <property type="molecule type" value="Genomic_DNA"/>
</dbReference>
<evidence type="ECO:0000313" key="2">
    <source>
        <dbReference type="EMBL" id="CAI9165621.1"/>
    </source>
</evidence>
<reference evidence="2" key="1">
    <citation type="submission" date="2023-04" db="EMBL/GenBank/DDBJ databases">
        <authorList>
            <consortium name="ELIXIR-Norway"/>
        </authorList>
    </citation>
    <scope>NUCLEOTIDE SEQUENCE [LARGE SCALE GENOMIC DNA]</scope>
</reference>
<feature type="compositionally biased region" description="Basic and acidic residues" evidence="1">
    <location>
        <begin position="103"/>
        <end position="123"/>
    </location>
</feature>
<sequence length="145" mass="15472">MGAALAARTPISSGKSLLHVGSTQDFAQEMQSQAWWLLSEHAQASHPGSGRRRRAGEEEEERTGLGGRLHSLRAPQALRGFCARPAGSAPPSGPERASLGPARCDRAQRSLSKEPVRRGAGGREEHDIAEILHVTVNVDDSSCCN</sequence>
<protein>
    <submittedName>
        <fullName evidence="2">Uncharacterized protein</fullName>
    </submittedName>
</protein>
<dbReference type="Proteomes" id="UP001176941">
    <property type="component" value="Chromosome 24"/>
</dbReference>